<organism evidence="1 2">
    <name type="scientific">Blattamonas nauphoetae</name>
    <dbReference type="NCBI Taxonomy" id="2049346"/>
    <lineage>
        <taxon>Eukaryota</taxon>
        <taxon>Metamonada</taxon>
        <taxon>Preaxostyla</taxon>
        <taxon>Oxymonadida</taxon>
        <taxon>Blattamonas</taxon>
    </lineage>
</organism>
<evidence type="ECO:0000313" key="2">
    <source>
        <dbReference type="Proteomes" id="UP001281761"/>
    </source>
</evidence>
<keyword evidence="2" id="KW-1185">Reference proteome</keyword>
<evidence type="ECO:0000313" key="1">
    <source>
        <dbReference type="EMBL" id="KAK2958005.1"/>
    </source>
</evidence>
<proteinExistence type="predicted"/>
<gene>
    <name evidence="1" type="ORF">BLNAU_6931</name>
</gene>
<dbReference type="Proteomes" id="UP001281761">
    <property type="component" value="Unassembled WGS sequence"/>
</dbReference>
<protein>
    <submittedName>
        <fullName evidence="1">Uncharacterized protein</fullName>
    </submittedName>
</protein>
<accession>A0ABQ9Y2M6</accession>
<name>A0ABQ9Y2M6_9EUKA</name>
<sequence length="389" mass="43677">MHFLPAFDRSSSSLFLDTHQLPFAHQSMVHFLEEITPSGPGTTTHFYELVESLKKEVHIPEDLLRHLSSLLEDFKPSNDSAINVAAFVQDLCSSNGHTCQEFVDGIYTLLSSNQRQIAAETTRLLNWVSMDVPASTKLGLARANLVQHILSALSQNSTPTWDSYLAYPGFPSFLSSFLVLNAPHNLKMLKNQRSVDKRTVREAIFTNVLCPSKGYLTMLLANHRCFANRSQLEQFAILLLSIVDVSVYHRPTLDFTLSLPIGCVLANILATTSDETIVHRIVLLMATFHDNWRGQGHDTAQNGKTIIARLEQEGVSDAVEQRLFTRTKLPLPSLVQRDSDTLGRAWGMNTAQPQKCLSALRRDGRRRVRAIPLKAITMFDIDDEEIPLR</sequence>
<dbReference type="EMBL" id="JARBJD010000041">
    <property type="protein sequence ID" value="KAK2958005.1"/>
    <property type="molecule type" value="Genomic_DNA"/>
</dbReference>
<reference evidence="1 2" key="1">
    <citation type="journal article" date="2022" name="bioRxiv">
        <title>Genomics of Preaxostyla Flagellates Illuminates Evolutionary Transitions and the Path Towards Mitochondrial Loss.</title>
        <authorList>
            <person name="Novak L.V.F."/>
            <person name="Treitli S.C."/>
            <person name="Pyrih J."/>
            <person name="Halakuc P."/>
            <person name="Pipaliya S.V."/>
            <person name="Vacek V."/>
            <person name="Brzon O."/>
            <person name="Soukal P."/>
            <person name="Eme L."/>
            <person name="Dacks J.B."/>
            <person name="Karnkowska A."/>
            <person name="Elias M."/>
            <person name="Hampl V."/>
        </authorList>
    </citation>
    <scope>NUCLEOTIDE SEQUENCE [LARGE SCALE GENOMIC DNA]</scope>
    <source>
        <strain evidence="1">NAU3</strain>
        <tissue evidence="1">Gut</tissue>
    </source>
</reference>
<comment type="caution">
    <text evidence="1">The sequence shown here is derived from an EMBL/GenBank/DDBJ whole genome shotgun (WGS) entry which is preliminary data.</text>
</comment>